<organism evidence="1 2">
    <name type="scientific">Paenibacillus hodogayensis</name>
    <dbReference type="NCBI Taxonomy" id="279208"/>
    <lineage>
        <taxon>Bacteria</taxon>
        <taxon>Bacillati</taxon>
        <taxon>Bacillota</taxon>
        <taxon>Bacilli</taxon>
        <taxon>Bacillales</taxon>
        <taxon>Paenibacillaceae</taxon>
        <taxon>Paenibacillus</taxon>
    </lineage>
</organism>
<evidence type="ECO:0000313" key="2">
    <source>
        <dbReference type="Proteomes" id="UP001589619"/>
    </source>
</evidence>
<dbReference type="Pfam" id="PF10076">
    <property type="entry name" value="Phage_Mu_Gp48"/>
    <property type="match status" value="1"/>
</dbReference>
<dbReference type="EMBL" id="JBHMAG010000014">
    <property type="protein sequence ID" value="MFB9754241.1"/>
    <property type="molecule type" value="Genomic_DNA"/>
</dbReference>
<dbReference type="Proteomes" id="UP001589619">
    <property type="component" value="Unassembled WGS sequence"/>
</dbReference>
<sequence length="191" mass="22138">MSTHTLTSPKGKEMLSFLPRYYEFSRVIHSVMQSEGCEFDQLYALLTGLLDQQYVRTADWGLDKWERELGLSPDEGKTVQARRDRIVSRLRGFGTATLKAVREVAEAYDGGSIEIIENFAESRVIIKFIDTRGIPPNLKDCQEALRAVLPAHLDLAYEFRYFVWDDLNGKQWTWDQLDGLHLTWDQLEVYE</sequence>
<dbReference type="InterPro" id="IPR018755">
    <property type="entry name" value="Phage_Mu_Gp48"/>
</dbReference>
<gene>
    <name evidence="1" type="ORF">ACFFNY_21945</name>
</gene>
<keyword evidence="2" id="KW-1185">Reference proteome</keyword>
<proteinExistence type="predicted"/>
<reference evidence="1 2" key="1">
    <citation type="submission" date="2024-09" db="EMBL/GenBank/DDBJ databases">
        <authorList>
            <person name="Sun Q."/>
            <person name="Mori K."/>
        </authorList>
    </citation>
    <scope>NUCLEOTIDE SEQUENCE [LARGE SCALE GENOMIC DNA]</scope>
    <source>
        <strain evidence="1 2">JCM 12520</strain>
    </source>
</reference>
<dbReference type="RefSeq" id="WP_344914005.1">
    <property type="nucleotide sequence ID" value="NZ_BAAAYO010000013.1"/>
</dbReference>
<protein>
    <submittedName>
        <fullName evidence="1">Phage tail protein</fullName>
    </submittedName>
</protein>
<evidence type="ECO:0000313" key="1">
    <source>
        <dbReference type="EMBL" id="MFB9754241.1"/>
    </source>
</evidence>
<comment type="caution">
    <text evidence="1">The sequence shown here is derived from an EMBL/GenBank/DDBJ whole genome shotgun (WGS) entry which is preliminary data.</text>
</comment>
<accession>A0ABV5W1E3</accession>
<name>A0ABV5W1E3_9BACL</name>